<dbReference type="RefSeq" id="WP_158267227.1">
    <property type="nucleotide sequence ID" value="NZ_JAVLAM010000001.1"/>
</dbReference>
<dbReference type="Gene3D" id="1.10.260.40">
    <property type="entry name" value="lambda repressor-like DNA-binding domains"/>
    <property type="match status" value="1"/>
</dbReference>
<dbReference type="CDD" id="cd00093">
    <property type="entry name" value="HTH_XRE"/>
    <property type="match status" value="1"/>
</dbReference>
<dbReference type="SMART" id="SM00530">
    <property type="entry name" value="HTH_XRE"/>
    <property type="match status" value="1"/>
</dbReference>
<dbReference type="SUPFAM" id="SSF47413">
    <property type="entry name" value="lambda repressor-like DNA-binding domains"/>
    <property type="match status" value="1"/>
</dbReference>
<dbReference type="NCBIfam" id="TIGR01716">
    <property type="entry name" value="RGG_Cterm"/>
    <property type="match status" value="1"/>
</dbReference>
<dbReference type="InterPro" id="IPR010057">
    <property type="entry name" value="Transcription_activator_Rgg_C"/>
</dbReference>
<dbReference type="GO" id="GO:0003677">
    <property type="term" value="F:DNA binding"/>
    <property type="evidence" value="ECO:0007669"/>
    <property type="project" value="InterPro"/>
</dbReference>
<evidence type="ECO:0000313" key="2">
    <source>
        <dbReference type="EMBL" id="MDT7014482.1"/>
    </source>
</evidence>
<dbReference type="InterPro" id="IPR053163">
    <property type="entry name" value="HTH-type_regulator_Rgg"/>
</dbReference>
<dbReference type="Proteomes" id="UP001254075">
    <property type="component" value="Unassembled WGS sequence"/>
</dbReference>
<dbReference type="Pfam" id="PF01381">
    <property type="entry name" value="HTH_3"/>
    <property type="match status" value="1"/>
</dbReference>
<proteinExistence type="predicted"/>
<comment type="caution">
    <text evidence="2">The sequence shown here is derived from an EMBL/GenBank/DDBJ whole genome shotgun (WGS) entry which is preliminary data.</text>
</comment>
<dbReference type="PROSITE" id="PS50943">
    <property type="entry name" value="HTH_CROC1"/>
    <property type="match status" value="1"/>
</dbReference>
<dbReference type="EMBL" id="JAVLAM010000001">
    <property type="protein sequence ID" value="MDT7014482.1"/>
    <property type="molecule type" value="Genomic_DNA"/>
</dbReference>
<dbReference type="InterPro" id="IPR001387">
    <property type="entry name" value="Cro/C1-type_HTH"/>
</dbReference>
<name>A0AAW8W6Y7_9LACO</name>
<evidence type="ECO:0000313" key="3">
    <source>
        <dbReference type="Proteomes" id="UP001254075"/>
    </source>
</evidence>
<evidence type="ECO:0000259" key="1">
    <source>
        <dbReference type="PROSITE" id="PS50943"/>
    </source>
</evidence>
<feature type="domain" description="HTH cro/C1-type" evidence="1">
    <location>
        <begin position="8"/>
        <end position="61"/>
    </location>
</feature>
<protein>
    <submittedName>
        <fullName evidence="2">Helix-turn-helix domain-containing protein</fullName>
    </submittedName>
</protein>
<organism evidence="2 3">
    <name type="scientific">Levilactobacillus namurensis</name>
    <dbReference type="NCBI Taxonomy" id="380393"/>
    <lineage>
        <taxon>Bacteria</taxon>
        <taxon>Bacillati</taxon>
        <taxon>Bacillota</taxon>
        <taxon>Bacilli</taxon>
        <taxon>Lactobacillales</taxon>
        <taxon>Lactobacillaceae</taxon>
        <taxon>Levilactobacillus</taxon>
    </lineage>
</organism>
<dbReference type="PANTHER" id="PTHR37038:SF12">
    <property type="entry name" value="TRANSCRIPTIONAL REGULATOR"/>
    <property type="match status" value="1"/>
</dbReference>
<dbReference type="PANTHER" id="PTHR37038">
    <property type="entry name" value="TRANSCRIPTIONAL REGULATOR-RELATED"/>
    <property type="match status" value="1"/>
</dbReference>
<gene>
    <name evidence="2" type="ORF">RI532_08690</name>
</gene>
<dbReference type="Pfam" id="PF21259">
    <property type="entry name" value="Rgg_C"/>
    <property type="match status" value="1"/>
</dbReference>
<reference evidence="2" key="1">
    <citation type="submission" date="2023-08" db="EMBL/GenBank/DDBJ databases">
        <authorList>
            <person name="Page C.A."/>
            <person name="Perez-Diaz I.M."/>
        </authorList>
    </citation>
    <scope>NUCLEOTIDE SEQUENCE</scope>
    <source>
        <strain evidence="2">3.8.38</strain>
    </source>
</reference>
<sequence>MKTIGETLRQIRKSKGLKLKDLAINGVSATFISKVERNESNIGLNKFEALLNGLHVSYDEFKYLQNNYSQNSQEEFLEKLNNFVIDENLYGIQRLYEGEKVLTPENSPEKSSHFYNMTLALCLMRKIQGKRLPQKDTKLLVKYLLSIDSWGVYELRLFNNAMFIFDHASLMALTQIAIDRSKYYLQLPGYSDLLSSILSNAIELLIENHELEFAKKLLAQNEGNLDFEKITQSKIKIIFLAALIAEKQRSQSPVPSSPEAIIAACYSLKAVNWSNELNKYLQDWRKTTK</sequence>
<accession>A0AAW8W6Y7</accession>
<dbReference type="AlphaFoldDB" id="A0AAW8W6Y7"/>
<dbReference type="InterPro" id="IPR010982">
    <property type="entry name" value="Lambda_DNA-bd_dom_sf"/>
</dbReference>